<dbReference type="EMBL" id="JANPWB010000002">
    <property type="protein sequence ID" value="KAJ1210731.1"/>
    <property type="molecule type" value="Genomic_DNA"/>
</dbReference>
<name>A0AAV7WDE2_PLEWA</name>
<keyword evidence="2" id="KW-1185">Reference proteome</keyword>
<organism evidence="1 2">
    <name type="scientific">Pleurodeles waltl</name>
    <name type="common">Iberian ribbed newt</name>
    <dbReference type="NCBI Taxonomy" id="8319"/>
    <lineage>
        <taxon>Eukaryota</taxon>
        <taxon>Metazoa</taxon>
        <taxon>Chordata</taxon>
        <taxon>Craniata</taxon>
        <taxon>Vertebrata</taxon>
        <taxon>Euteleostomi</taxon>
        <taxon>Amphibia</taxon>
        <taxon>Batrachia</taxon>
        <taxon>Caudata</taxon>
        <taxon>Salamandroidea</taxon>
        <taxon>Salamandridae</taxon>
        <taxon>Pleurodelinae</taxon>
        <taxon>Pleurodeles</taxon>
    </lineage>
</organism>
<comment type="caution">
    <text evidence="1">The sequence shown here is derived from an EMBL/GenBank/DDBJ whole genome shotgun (WGS) entry which is preliminary data.</text>
</comment>
<dbReference type="AlphaFoldDB" id="A0AAV7WDE2"/>
<sequence>MAVFALCSGVCHGGPSLPSGAVSAGDLLGTDSGGGLLTSDDGTALLGTDSGSGLLATDDGTALLGTDYGGGLLATDDGTALLGSDSGGGVLASDDRAGGGLLGSRDNGGLLRRAALPRLWHFLPLPHLGRSHS</sequence>
<accession>A0AAV7WDE2</accession>
<reference evidence="1" key="1">
    <citation type="journal article" date="2022" name="bioRxiv">
        <title>Sequencing and chromosome-scale assembly of the giantPleurodeles waltlgenome.</title>
        <authorList>
            <person name="Brown T."/>
            <person name="Elewa A."/>
            <person name="Iarovenko S."/>
            <person name="Subramanian E."/>
            <person name="Araus A.J."/>
            <person name="Petzold A."/>
            <person name="Susuki M."/>
            <person name="Suzuki K.-i.T."/>
            <person name="Hayashi T."/>
            <person name="Toyoda A."/>
            <person name="Oliveira C."/>
            <person name="Osipova E."/>
            <person name="Leigh N.D."/>
            <person name="Simon A."/>
            <person name="Yun M.H."/>
        </authorList>
    </citation>
    <scope>NUCLEOTIDE SEQUENCE</scope>
    <source>
        <strain evidence="1">20211129_DDA</strain>
        <tissue evidence="1">Liver</tissue>
    </source>
</reference>
<dbReference type="Proteomes" id="UP001066276">
    <property type="component" value="Chromosome 1_2"/>
</dbReference>
<protein>
    <submittedName>
        <fullName evidence="1">Uncharacterized protein</fullName>
    </submittedName>
</protein>
<evidence type="ECO:0000313" key="2">
    <source>
        <dbReference type="Proteomes" id="UP001066276"/>
    </source>
</evidence>
<evidence type="ECO:0000313" key="1">
    <source>
        <dbReference type="EMBL" id="KAJ1210731.1"/>
    </source>
</evidence>
<proteinExistence type="predicted"/>
<gene>
    <name evidence="1" type="ORF">NDU88_006093</name>
</gene>